<accession>A0A8S5LXC6</accession>
<sequence>MKVFATPKPGGASGKYPKTTKADAYRQKLFGNAGKNGPLGNKTIGQLLGNRSASGNPLRK</sequence>
<proteinExistence type="predicted"/>
<name>A0A8S5LXC6_9CAUD</name>
<feature type="region of interest" description="Disordered" evidence="1">
    <location>
        <begin position="31"/>
        <end position="60"/>
    </location>
</feature>
<reference evidence="2" key="1">
    <citation type="journal article" date="2021" name="Proc. Natl. Acad. Sci. U.S.A.">
        <title>A Catalog of Tens of Thousands of Viruses from Human Metagenomes Reveals Hidden Associations with Chronic Diseases.</title>
        <authorList>
            <person name="Tisza M.J."/>
            <person name="Buck C.B."/>
        </authorList>
    </citation>
    <scope>NUCLEOTIDE SEQUENCE</scope>
    <source>
        <strain evidence="2">CtZgq1</strain>
    </source>
</reference>
<dbReference type="EMBL" id="BK014762">
    <property type="protein sequence ID" value="DAD74620.1"/>
    <property type="molecule type" value="Genomic_DNA"/>
</dbReference>
<evidence type="ECO:0000256" key="1">
    <source>
        <dbReference type="SAM" id="MobiDB-lite"/>
    </source>
</evidence>
<organism evidence="2">
    <name type="scientific">Myoviridae sp. ctZgq1</name>
    <dbReference type="NCBI Taxonomy" id="2826666"/>
    <lineage>
        <taxon>Viruses</taxon>
        <taxon>Duplodnaviria</taxon>
        <taxon>Heunggongvirae</taxon>
        <taxon>Uroviricota</taxon>
        <taxon>Caudoviricetes</taxon>
    </lineage>
</organism>
<feature type="compositionally biased region" description="Polar residues" evidence="1">
    <location>
        <begin position="49"/>
        <end position="60"/>
    </location>
</feature>
<evidence type="ECO:0000313" key="2">
    <source>
        <dbReference type="EMBL" id="DAD74620.1"/>
    </source>
</evidence>
<protein>
    <submittedName>
        <fullName evidence="2">Uncharacterized protein</fullName>
    </submittedName>
</protein>